<accession>A0A511MWI1</accession>
<evidence type="ECO:0008006" key="5">
    <source>
        <dbReference type="Google" id="ProtNLM"/>
    </source>
</evidence>
<dbReference type="Gene3D" id="2.60.40.1120">
    <property type="entry name" value="Carboxypeptidase-like, regulatory domain"/>
    <property type="match status" value="1"/>
</dbReference>
<protein>
    <recommendedName>
        <fullName evidence="5">Carboxypeptidase regulatory-like domain-containing protein</fullName>
    </recommendedName>
</protein>
<dbReference type="OrthoDB" id="60706at2"/>
<comment type="caution">
    <text evidence="3">The sequence shown here is derived from an EMBL/GenBank/DDBJ whole genome shotgun (WGS) entry which is preliminary data.</text>
</comment>
<evidence type="ECO:0000256" key="2">
    <source>
        <dbReference type="SAM" id="SignalP"/>
    </source>
</evidence>
<sequence>MPRFQRSIILLSLALLGSASAQVTSQVTGITVGGPGAAIPVQKLTDAALIQQTADGLNNLKAGTCTPQNTELLYWSGGNFNPNSSEGIMGGIVDKLQAQKFTLTQLGTDEDEEHSYLFFSGENGSSSILGYFVAGLDGFLVGWCGNKVTATKPPKLQLPGTQTQQPTQPQQTTQPQQPTQQTTTPTQPASVQSKPGYISGRVLDTQGRPLKGAKVYISGTTFAQGQKTNFETTTGADGTYSLRVPDGRYSGKATHTSVFNGVTFGYILFPLSGDPGTEVDSTEGGTLNFQWKLTGRTAYSAAGADSPSSFYGVSIDLSYCGLPARAYCDYKYTELVKAVGEGTVEFTLTPTGPLADGTPGKPIKVTYPLSPLRTDYPNGAGGGRLVLGQSWEYHGIDWNDIPLGSYTLTATILTPDGKTVPLKLGLKDSDVEHTSVPITWKPWDNFNPGSYIGGGVNQLKVFIRD</sequence>
<dbReference type="AlphaFoldDB" id="A0A511MWI1"/>
<feature type="chain" id="PRO_5022157795" description="Carboxypeptidase regulatory-like domain-containing protein" evidence="2">
    <location>
        <begin position="22"/>
        <end position="465"/>
    </location>
</feature>
<dbReference type="InterPro" id="IPR008969">
    <property type="entry name" value="CarboxyPept-like_regulatory"/>
</dbReference>
<gene>
    <name evidence="3" type="ORF">DC3_05700</name>
</gene>
<reference evidence="3 4" key="1">
    <citation type="submission" date="2019-07" db="EMBL/GenBank/DDBJ databases">
        <title>Whole genome shotgun sequence of Deinococcus cellulosilyticus NBRC 106333.</title>
        <authorList>
            <person name="Hosoyama A."/>
            <person name="Uohara A."/>
            <person name="Ohji S."/>
            <person name="Ichikawa N."/>
        </authorList>
    </citation>
    <scope>NUCLEOTIDE SEQUENCE [LARGE SCALE GENOMIC DNA]</scope>
    <source>
        <strain evidence="3 4">NBRC 106333</strain>
    </source>
</reference>
<feature type="compositionally biased region" description="Low complexity" evidence="1">
    <location>
        <begin position="161"/>
        <end position="188"/>
    </location>
</feature>
<evidence type="ECO:0000313" key="4">
    <source>
        <dbReference type="Proteomes" id="UP000321306"/>
    </source>
</evidence>
<evidence type="ECO:0000313" key="3">
    <source>
        <dbReference type="EMBL" id="GEM44935.1"/>
    </source>
</evidence>
<proteinExistence type="predicted"/>
<dbReference type="SUPFAM" id="SSF49464">
    <property type="entry name" value="Carboxypeptidase regulatory domain-like"/>
    <property type="match status" value="1"/>
</dbReference>
<feature type="signal peptide" evidence="2">
    <location>
        <begin position="1"/>
        <end position="21"/>
    </location>
</feature>
<name>A0A511MWI1_DEIC1</name>
<dbReference type="Pfam" id="PF13620">
    <property type="entry name" value="CarboxypepD_reg"/>
    <property type="match status" value="1"/>
</dbReference>
<evidence type="ECO:0000256" key="1">
    <source>
        <dbReference type="SAM" id="MobiDB-lite"/>
    </source>
</evidence>
<keyword evidence="4" id="KW-1185">Reference proteome</keyword>
<dbReference type="Proteomes" id="UP000321306">
    <property type="component" value="Unassembled WGS sequence"/>
</dbReference>
<feature type="region of interest" description="Disordered" evidence="1">
    <location>
        <begin position="153"/>
        <end position="204"/>
    </location>
</feature>
<dbReference type="EMBL" id="BJXB01000002">
    <property type="protein sequence ID" value="GEM44935.1"/>
    <property type="molecule type" value="Genomic_DNA"/>
</dbReference>
<dbReference type="RefSeq" id="WP_146882113.1">
    <property type="nucleotide sequence ID" value="NZ_BJXB01000002.1"/>
</dbReference>
<organism evidence="3 4">
    <name type="scientific">Deinococcus cellulosilyticus (strain DSM 18568 / NBRC 106333 / KACC 11606 / 5516J-15)</name>
    <dbReference type="NCBI Taxonomy" id="1223518"/>
    <lineage>
        <taxon>Bacteria</taxon>
        <taxon>Thermotogati</taxon>
        <taxon>Deinococcota</taxon>
        <taxon>Deinococci</taxon>
        <taxon>Deinococcales</taxon>
        <taxon>Deinococcaceae</taxon>
        <taxon>Deinococcus</taxon>
    </lineage>
</organism>
<keyword evidence="2" id="KW-0732">Signal</keyword>